<proteinExistence type="predicted"/>
<evidence type="ECO:0000313" key="8">
    <source>
        <dbReference type="Proteomes" id="UP000390335"/>
    </source>
</evidence>
<evidence type="ECO:0000259" key="5">
    <source>
        <dbReference type="PROSITE" id="PS50125"/>
    </source>
</evidence>
<feature type="domain" description="2Fe-2S ferredoxin-type" evidence="6">
    <location>
        <begin position="279"/>
        <end position="374"/>
    </location>
</feature>
<dbReference type="Proteomes" id="UP000390335">
    <property type="component" value="Unassembled WGS sequence"/>
</dbReference>
<dbReference type="Gene3D" id="3.10.20.30">
    <property type="match status" value="1"/>
</dbReference>
<dbReference type="SUPFAM" id="SSF55073">
    <property type="entry name" value="Nucleotide cyclase"/>
    <property type="match status" value="1"/>
</dbReference>
<comment type="caution">
    <text evidence="7">The sequence shown here is derived from an EMBL/GenBank/DDBJ whole genome shotgun (WGS) entry which is preliminary data.</text>
</comment>
<dbReference type="PROSITE" id="PS51085">
    <property type="entry name" value="2FE2S_FER_2"/>
    <property type="match status" value="1"/>
</dbReference>
<protein>
    <submittedName>
        <fullName evidence="7">Adenylate/guanylate cyclase domain-containing protein</fullName>
    </submittedName>
</protein>
<feature type="transmembrane region" description="Helical" evidence="4">
    <location>
        <begin position="32"/>
        <end position="54"/>
    </location>
</feature>
<feature type="transmembrane region" description="Helical" evidence="4">
    <location>
        <begin position="248"/>
        <end position="268"/>
    </location>
</feature>
<feature type="transmembrane region" description="Helical" evidence="4">
    <location>
        <begin position="74"/>
        <end position="92"/>
    </location>
</feature>
<feature type="transmembrane region" description="Helical" evidence="4">
    <location>
        <begin position="186"/>
        <end position="205"/>
    </location>
</feature>
<dbReference type="CDD" id="cd00207">
    <property type="entry name" value="fer2"/>
    <property type="match status" value="1"/>
</dbReference>
<dbReference type="SMART" id="SM00044">
    <property type="entry name" value="CYCc"/>
    <property type="match status" value="1"/>
</dbReference>
<dbReference type="Pfam" id="PF00111">
    <property type="entry name" value="Fer2"/>
    <property type="match status" value="1"/>
</dbReference>
<dbReference type="PROSITE" id="PS50125">
    <property type="entry name" value="GUANYLATE_CYCLASE_2"/>
    <property type="match status" value="1"/>
</dbReference>
<comment type="subcellular location">
    <subcellularLocation>
        <location evidence="1">Cell membrane</location>
        <topology evidence="1">Multi-pass membrane protein</topology>
    </subcellularLocation>
</comment>
<dbReference type="Gene3D" id="3.30.70.1230">
    <property type="entry name" value="Nucleotide cyclase"/>
    <property type="match status" value="1"/>
</dbReference>
<feature type="domain" description="Guanylate cyclase" evidence="5">
    <location>
        <begin position="396"/>
        <end position="528"/>
    </location>
</feature>
<dbReference type="CDD" id="cd07302">
    <property type="entry name" value="CHD"/>
    <property type="match status" value="1"/>
</dbReference>
<dbReference type="InterPro" id="IPR036010">
    <property type="entry name" value="2Fe-2S_ferredoxin-like_sf"/>
</dbReference>
<dbReference type="SUPFAM" id="SSF81343">
    <property type="entry name" value="Fumarate reductase respiratory complex transmembrane subunits"/>
    <property type="match status" value="1"/>
</dbReference>
<dbReference type="InterPro" id="IPR029787">
    <property type="entry name" value="Nucleotide_cyclase"/>
</dbReference>
<dbReference type="InterPro" id="IPR001054">
    <property type="entry name" value="A/G_cyclase"/>
</dbReference>
<dbReference type="SUPFAM" id="SSF54292">
    <property type="entry name" value="2Fe-2S ferredoxin-like"/>
    <property type="match status" value="1"/>
</dbReference>
<dbReference type="EMBL" id="BLAJ01000002">
    <property type="protein sequence ID" value="GES49334.1"/>
    <property type="molecule type" value="Genomic_DNA"/>
</dbReference>
<dbReference type="InterPro" id="IPR012675">
    <property type="entry name" value="Beta-grasp_dom_sf"/>
</dbReference>
<sequence length="583" mass="63989">MNGQYTLGLMTIEARKPIITDRLVRKLRLGSGLIVFAFVIMHLANHSLGLISLGMAERAQHWFMAVWRNPVGTVLLYGALILHILLVLRMLYKRRTLVMPAGEAFQIVTGLLVPLLLIDHIVATRIVHEVYGYHDTYKAIVRSLWVTSPFNGVRQSLVLLIVWLHGCIGVHFWLRYRPWYMAIAPVMLSLAIVLPILALLGFAAMGKTVAHEVAQEDERGYPGGYYSDVRSFGESGSAPGSKMAEDLWPYRAGFYGAFSLSIAALFAFRAHRRLKERQYQVAIRYAGGEVVHAPRGFSVLEASRLGGIPHYSVCGGKGQCSTCRVQIIEGAENLPPPEPLEQKTLNRIGATPDVRLACQLRPTGNVSVVPLLTPMAEATIPVYTQTASPGREREIVVFFCDLRHFTSLTESRLPFDIVFLLNRYFAIVGRIIEENGGRMDKFIGDGAMALFGLRTTPKEANRQALKAAAAIIREIDKLSAELADELAAPLEIAIGIHTGLAVVGSMGYGTVKNVTAIGDTVNVASRLESVAKEFNTALVFSEPVAQLSEADIAGTESREIAVRGRGEPLRVYIVSKEASAHFA</sequence>
<feature type="transmembrane region" description="Helical" evidence="4">
    <location>
        <begin position="153"/>
        <end position="174"/>
    </location>
</feature>
<organism evidence="7 8">
    <name type="scientific">Rhizobium dioscoreae</name>
    <dbReference type="NCBI Taxonomy" id="2653122"/>
    <lineage>
        <taxon>Bacteria</taxon>
        <taxon>Pseudomonadati</taxon>
        <taxon>Pseudomonadota</taxon>
        <taxon>Alphaproteobacteria</taxon>
        <taxon>Hyphomicrobiales</taxon>
        <taxon>Rhizobiaceae</taxon>
        <taxon>Rhizobium/Agrobacterium group</taxon>
        <taxon>Rhizobium</taxon>
    </lineage>
</organism>
<gene>
    <name evidence="7" type="primary">cyaA</name>
    <name evidence="7" type="ORF">RsS93_19480</name>
</gene>
<keyword evidence="3 4" id="KW-0472">Membrane</keyword>
<evidence type="ECO:0000313" key="7">
    <source>
        <dbReference type="EMBL" id="GES49334.1"/>
    </source>
</evidence>
<dbReference type="Pfam" id="PF00211">
    <property type="entry name" value="Guanylate_cyc"/>
    <property type="match status" value="1"/>
</dbReference>
<dbReference type="InterPro" id="IPR001041">
    <property type="entry name" value="2Fe-2S_ferredoxin-type"/>
</dbReference>
<accession>A0ABQ0Z1F8</accession>
<reference evidence="7 8" key="1">
    <citation type="journal article" date="2020" name="Genome Biol. Evol.">
        <title>Rhizobium dioscoreae sp. nov., a plant growth-promoting bacterium isolated from yam (Dioscorea species).</title>
        <authorList>
            <person name="Ouyabe M."/>
            <person name="Tanaka N."/>
            <person name="Shiwa Y."/>
            <person name="Fujita N."/>
            <person name="Kikuno H."/>
            <person name="Babil P."/>
            <person name="Shiwachi H."/>
        </authorList>
    </citation>
    <scope>NUCLEOTIDE SEQUENCE [LARGE SCALE GENOMIC DNA]</scope>
    <source>
        <strain evidence="7 8">S-93</strain>
    </source>
</reference>
<evidence type="ECO:0000259" key="6">
    <source>
        <dbReference type="PROSITE" id="PS51085"/>
    </source>
</evidence>
<keyword evidence="2" id="KW-1003">Cell membrane</keyword>
<feature type="transmembrane region" description="Helical" evidence="4">
    <location>
        <begin position="104"/>
        <end position="123"/>
    </location>
</feature>
<dbReference type="PANTHER" id="PTHR43081:SF17">
    <property type="entry name" value="BLL5647 PROTEIN"/>
    <property type="match status" value="1"/>
</dbReference>
<keyword evidence="4" id="KW-1133">Transmembrane helix</keyword>
<dbReference type="InterPro" id="IPR050697">
    <property type="entry name" value="Adenylyl/Guanylyl_Cyclase_3/4"/>
</dbReference>
<evidence type="ECO:0000256" key="4">
    <source>
        <dbReference type="SAM" id="Phobius"/>
    </source>
</evidence>
<keyword evidence="8" id="KW-1185">Reference proteome</keyword>
<name>A0ABQ0Z1F8_9HYPH</name>
<evidence type="ECO:0000256" key="2">
    <source>
        <dbReference type="ARBA" id="ARBA00022475"/>
    </source>
</evidence>
<dbReference type="PANTHER" id="PTHR43081">
    <property type="entry name" value="ADENYLATE CYCLASE, TERMINAL-DIFFERENTIATION SPECIFIC-RELATED"/>
    <property type="match status" value="1"/>
</dbReference>
<evidence type="ECO:0000256" key="3">
    <source>
        <dbReference type="ARBA" id="ARBA00023136"/>
    </source>
</evidence>
<keyword evidence="4" id="KW-0812">Transmembrane</keyword>
<evidence type="ECO:0000256" key="1">
    <source>
        <dbReference type="ARBA" id="ARBA00004651"/>
    </source>
</evidence>
<dbReference type="InterPro" id="IPR034804">
    <property type="entry name" value="SQR/QFR_C/D"/>
</dbReference>